<dbReference type="Pfam" id="PF12307">
    <property type="entry name" value="DUF3631"/>
    <property type="match status" value="1"/>
</dbReference>
<evidence type="ECO:0000313" key="3">
    <source>
        <dbReference type="EMBL" id="GAA2004390.1"/>
    </source>
</evidence>
<name>A0ABP5ESZ5_9ACTN</name>
<gene>
    <name evidence="3" type="ORF">GCM10009799_34520</name>
</gene>
<evidence type="ECO:0000256" key="1">
    <source>
        <dbReference type="SAM" id="MobiDB-lite"/>
    </source>
</evidence>
<proteinExistence type="predicted"/>
<feature type="compositionally biased region" description="Basic and acidic residues" evidence="1">
    <location>
        <begin position="446"/>
        <end position="457"/>
    </location>
</feature>
<organism evidence="3 4">
    <name type="scientific">Nocardiopsis rhodophaea</name>
    <dbReference type="NCBI Taxonomy" id="280238"/>
    <lineage>
        <taxon>Bacteria</taxon>
        <taxon>Bacillati</taxon>
        <taxon>Actinomycetota</taxon>
        <taxon>Actinomycetes</taxon>
        <taxon>Streptosporangiales</taxon>
        <taxon>Nocardiopsidaceae</taxon>
        <taxon>Nocardiopsis</taxon>
    </lineage>
</organism>
<dbReference type="Proteomes" id="UP001501585">
    <property type="component" value="Unassembled WGS sequence"/>
</dbReference>
<comment type="caution">
    <text evidence="3">The sequence shown here is derived from an EMBL/GenBank/DDBJ whole genome shotgun (WGS) entry which is preliminary data.</text>
</comment>
<dbReference type="EMBL" id="BAAAPC010000014">
    <property type="protein sequence ID" value="GAA2004390.1"/>
    <property type="molecule type" value="Genomic_DNA"/>
</dbReference>
<feature type="region of interest" description="Disordered" evidence="1">
    <location>
        <begin position="374"/>
        <end position="457"/>
    </location>
</feature>
<evidence type="ECO:0000313" key="4">
    <source>
        <dbReference type="Proteomes" id="UP001501585"/>
    </source>
</evidence>
<sequence length="457" mass="49736">MTTTPPDTAAYRLADLDQGDTLADVLDEMRAAFTRYVSLPSPAAADALVLWCAATHAQSVADVAPRLVIKAPEKRCGKSRCLDIVEALSCNALVAVNATPAAIFRSIDSDDPPTLLFDEADTLFGTKKAAEGNEDLRGLINAGHQRNRPALRVVGQNANLRAEEFPTFAMAALAGIGSMPDTIEDRAVVITMRRRLPGEHVERYRYRRDQLPLYALRDRAHDVIRSHLDELADAEPDMPVEDRAADTWEPLVAMADAAGCDWPQRARDAATAFTGAHEGEAPSPKARMLADCRAVFAAHGHPDALRSELLVEALKEDPEAPWREWGRNGLTTRALADMLRHYGIMSGNVRFPDGTQGKGYLRAKFTDAWQRYCSDEGEPSHASPTSSQPGRMSAPGRLEASPGPNRPAMTSTDEGGTDGTASPEERPTKPCPTCGEHSYHAHRHGHCFECSRKRSAA</sequence>
<protein>
    <submittedName>
        <fullName evidence="3">DUF3631 domain-containing protein</fullName>
    </submittedName>
</protein>
<dbReference type="RefSeq" id="WP_344163792.1">
    <property type="nucleotide sequence ID" value="NZ_BAAAPC010000014.1"/>
</dbReference>
<reference evidence="4" key="1">
    <citation type="journal article" date="2019" name="Int. J. Syst. Evol. Microbiol.">
        <title>The Global Catalogue of Microorganisms (GCM) 10K type strain sequencing project: providing services to taxonomists for standard genome sequencing and annotation.</title>
        <authorList>
            <consortium name="The Broad Institute Genomics Platform"/>
            <consortium name="The Broad Institute Genome Sequencing Center for Infectious Disease"/>
            <person name="Wu L."/>
            <person name="Ma J."/>
        </authorList>
    </citation>
    <scope>NUCLEOTIDE SEQUENCE [LARGE SCALE GENOMIC DNA]</scope>
    <source>
        <strain evidence="4">JCM 15313</strain>
    </source>
</reference>
<accession>A0ABP5ESZ5</accession>
<keyword evidence="4" id="KW-1185">Reference proteome</keyword>
<dbReference type="InterPro" id="IPR022081">
    <property type="entry name" value="DUF3631"/>
</dbReference>
<evidence type="ECO:0000259" key="2">
    <source>
        <dbReference type="Pfam" id="PF12307"/>
    </source>
</evidence>
<feature type="domain" description="DUF3631" evidence="2">
    <location>
        <begin position="192"/>
        <end position="372"/>
    </location>
</feature>